<keyword evidence="1" id="KW-0732">Signal</keyword>
<organism evidence="3 4">
    <name type="scientific">Eiseniibacteriota bacterium</name>
    <dbReference type="NCBI Taxonomy" id="2212470"/>
    <lineage>
        <taxon>Bacteria</taxon>
        <taxon>Candidatus Eiseniibacteriota</taxon>
    </lineage>
</organism>
<evidence type="ECO:0000256" key="1">
    <source>
        <dbReference type="SAM" id="SignalP"/>
    </source>
</evidence>
<evidence type="ECO:0000313" key="4">
    <source>
        <dbReference type="Proteomes" id="UP000580839"/>
    </source>
</evidence>
<evidence type="ECO:0000259" key="2">
    <source>
        <dbReference type="SMART" id="SM00014"/>
    </source>
</evidence>
<protein>
    <submittedName>
        <fullName evidence="3">Phosphatase PAP2 family protein</fullName>
    </submittedName>
</protein>
<gene>
    <name evidence="3" type="ORF">HOP12_16050</name>
</gene>
<comment type="caution">
    <text evidence="3">The sequence shown here is derived from an EMBL/GenBank/DDBJ whole genome shotgun (WGS) entry which is preliminary data.</text>
</comment>
<dbReference type="Pfam" id="PF01569">
    <property type="entry name" value="PAP2"/>
    <property type="match status" value="1"/>
</dbReference>
<dbReference type="Gene3D" id="1.20.144.10">
    <property type="entry name" value="Phosphatidic acid phosphatase type 2/haloperoxidase"/>
    <property type="match status" value="1"/>
</dbReference>
<dbReference type="InterPro" id="IPR000326">
    <property type="entry name" value="PAP2/HPO"/>
</dbReference>
<reference evidence="3 4" key="1">
    <citation type="submission" date="2020-04" db="EMBL/GenBank/DDBJ databases">
        <title>Metagenomic profiling of ammonia- and methane-oxidizing microorganisms in a Dutch drinking water treatment plant.</title>
        <authorList>
            <person name="Poghosyan L."/>
            <person name="Leucker S."/>
        </authorList>
    </citation>
    <scope>NUCLEOTIDE SEQUENCE [LARGE SCALE GENOMIC DNA]</scope>
    <source>
        <strain evidence="3">S-RSF-IL-03</strain>
    </source>
</reference>
<dbReference type="SMART" id="SM00014">
    <property type="entry name" value="acidPPc"/>
    <property type="match status" value="1"/>
</dbReference>
<dbReference type="PROSITE" id="PS51257">
    <property type="entry name" value="PROKAR_LIPOPROTEIN"/>
    <property type="match status" value="1"/>
</dbReference>
<evidence type="ECO:0000313" key="3">
    <source>
        <dbReference type="EMBL" id="NOT35653.1"/>
    </source>
</evidence>
<dbReference type="AlphaFoldDB" id="A0A849SPE7"/>
<dbReference type="InterPro" id="IPR036938">
    <property type="entry name" value="PAP2/HPO_sf"/>
</dbReference>
<feature type="domain" description="Phosphatidic acid phosphatase type 2/haloperoxidase" evidence="2">
    <location>
        <begin position="150"/>
        <end position="260"/>
    </location>
</feature>
<sequence length="288" mass="30515">MVRVRGASWLVMLALMSCAPAAVSLAAEAVATPDSAPERPADHALHPIQDVGNGLRAFGSDAWSIASSPARINRRAVLWIAGTAAVTAVIYNHDEAITRAALRNQGDPTYDAVLDVGYSLESLGLMGKTAPFYLGALGIGYAFRVEPLTVIPAQILESHLIAGGVRNLSKLFIGRRRPFENQGPEAFEFDGGTSFPSGHTSVVFELATILSHHANRWPVTVATYALATTVAIQRVDSRSHWASDVVVPAVTGTLIARTIVRRHDARAMALVPTVSANGAPGLKASFGF</sequence>
<feature type="chain" id="PRO_5032746811" evidence="1">
    <location>
        <begin position="22"/>
        <end position="288"/>
    </location>
</feature>
<name>A0A849SPE7_UNCEI</name>
<dbReference type="EMBL" id="JABFRW010000209">
    <property type="protein sequence ID" value="NOT35653.1"/>
    <property type="molecule type" value="Genomic_DNA"/>
</dbReference>
<proteinExistence type="predicted"/>
<feature type="signal peptide" evidence="1">
    <location>
        <begin position="1"/>
        <end position="21"/>
    </location>
</feature>
<dbReference type="Proteomes" id="UP000580839">
    <property type="component" value="Unassembled WGS sequence"/>
</dbReference>
<dbReference type="SUPFAM" id="SSF48317">
    <property type="entry name" value="Acid phosphatase/Vanadium-dependent haloperoxidase"/>
    <property type="match status" value="1"/>
</dbReference>
<accession>A0A849SPE7</accession>